<sequence>MNQTQTAKLSVVFLSLLYFLPLITMLLMGHIIPFREIPALAYLLFIIVALFLLLPGIGTLLYVQIANPDNRFILLAVASAVFAVVFIFFTLASGFTPSGINGSVQIFLFFLLPIFLLILIPAWFTIPHADEPLRIPQILAVLAPILALFFIYFYFQRPDCPVGAISPAYSPLVMPIFFGATVIVSIILGILLLYRGITHPDIK</sequence>
<evidence type="ECO:0000256" key="1">
    <source>
        <dbReference type="SAM" id="Phobius"/>
    </source>
</evidence>
<dbReference type="Proteomes" id="UP001273136">
    <property type="component" value="Unassembled WGS sequence"/>
</dbReference>
<keyword evidence="1" id="KW-0812">Transmembrane</keyword>
<protein>
    <submittedName>
        <fullName evidence="2">Uncharacterized protein</fullName>
    </submittedName>
</protein>
<evidence type="ECO:0000313" key="2">
    <source>
        <dbReference type="EMBL" id="MDV0441605.1"/>
    </source>
</evidence>
<feature type="transmembrane region" description="Helical" evidence="1">
    <location>
        <begin position="39"/>
        <end position="63"/>
    </location>
</feature>
<proteinExistence type="predicted"/>
<feature type="transmembrane region" description="Helical" evidence="1">
    <location>
        <begin position="72"/>
        <end position="92"/>
    </location>
</feature>
<gene>
    <name evidence="2" type="ORF">McpAg1_08130</name>
</gene>
<accession>A0AAE4SBJ4</accession>
<keyword evidence="1" id="KW-0472">Membrane</keyword>
<dbReference type="AlphaFoldDB" id="A0AAE4SBJ4"/>
<keyword evidence="3" id="KW-1185">Reference proteome</keyword>
<reference evidence="2" key="1">
    <citation type="submission" date="2023-06" db="EMBL/GenBank/DDBJ databases">
        <title>Genome sequence of Methancorpusculaceae sp. Ag1.</title>
        <authorList>
            <person name="Protasov E."/>
            <person name="Platt K."/>
            <person name="Poehlein A."/>
            <person name="Daniel R."/>
            <person name="Brune A."/>
        </authorList>
    </citation>
    <scope>NUCLEOTIDE SEQUENCE</scope>
    <source>
        <strain evidence="2">Ag1</strain>
    </source>
</reference>
<feature type="transmembrane region" description="Helical" evidence="1">
    <location>
        <begin position="104"/>
        <end position="126"/>
    </location>
</feature>
<comment type="caution">
    <text evidence="2">The sequence shown here is derived from an EMBL/GenBank/DDBJ whole genome shotgun (WGS) entry which is preliminary data.</text>
</comment>
<feature type="transmembrane region" description="Helical" evidence="1">
    <location>
        <begin position="12"/>
        <end position="33"/>
    </location>
</feature>
<feature type="transmembrane region" description="Helical" evidence="1">
    <location>
        <begin position="138"/>
        <end position="155"/>
    </location>
</feature>
<keyword evidence="1" id="KW-1133">Transmembrane helix</keyword>
<feature type="transmembrane region" description="Helical" evidence="1">
    <location>
        <begin position="175"/>
        <end position="194"/>
    </location>
</feature>
<dbReference type="RefSeq" id="WP_338094009.1">
    <property type="nucleotide sequence ID" value="NZ_JAWDKA010000004.1"/>
</dbReference>
<organism evidence="2 3">
    <name type="scientific">Methanorbis furvi</name>
    <dbReference type="NCBI Taxonomy" id="3028299"/>
    <lineage>
        <taxon>Archaea</taxon>
        <taxon>Methanobacteriati</taxon>
        <taxon>Methanobacteriota</taxon>
        <taxon>Stenosarchaea group</taxon>
        <taxon>Methanomicrobia</taxon>
        <taxon>Methanomicrobiales</taxon>
        <taxon>Methanocorpusculaceae</taxon>
        <taxon>Methanorbis</taxon>
    </lineage>
</organism>
<dbReference type="EMBL" id="JAWDKA010000004">
    <property type="protein sequence ID" value="MDV0441605.1"/>
    <property type="molecule type" value="Genomic_DNA"/>
</dbReference>
<name>A0AAE4SBJ4_9EURY</name>
<evidence type="ECO:0000313" key="3">
    <source>
        <dbReference type="Proteomes" id="UP001273136"/>
    </source>
</evidence>